<evidence type="ECO:0000313" key="2">
    <source>
        <dbReference type="EMBL" id="EFN68701.1"/>
    </source>
</evidence>
<organism evidence="3">
    <name type="scientific">Camponotus floridanus</name>
    <name type="common">Florida carpenter ant</name>
    <dbReference type="NCBI Taxonomy" id="104421"/>
    <lineage>
        <taxon>Eukaryota</taxon>
        <taxon>Metazoa</taxon>
        <taxon>Ecdysozoa</taxon>
        <taxon>Arthropoda</taxon>
        <taxon>Hexapoda</taxon>
        <taxon>Insecta</taxon>
        <taxon>Pterygota</taxon>
        <taxon>Neoptera</taxon>
        <taxon>Endopterygota</taxon>
        <taxon>Hymenoptera</taxon>
        <taxon>Apocrita</taxon>
        <taxon>Aculeata</taxon>
        <taxon>Formicoidea</taxon>
        <taxon>Formicidae</taxon>
        <taxon>Formicinae</taxon>
        <taxon>Camponotus</taxon>
    </lineage>
</organism>
<keyword evidence="3" id="KW-1185">Reference proteome</keyword>
<evidence type="ECO:0000259" key="1">
    <source>
        <dbReference type="Pfam" id="PF02944"/>
    </source>
</evidence>
<name>E2ACY9_CAMFO</name>
<dbReference type="Proteomes" id="UP000000311">
    <property type="component" value="Unassembled WGS sequence"/>
</dbReference>
<evidence type="ECO:0000313" key="3">
    <source>
        <dbReference type="Proteomes" id="UP000000311"/>
    </source>
</evidence>
<feature type="non-terminal residue" evidence="2">
    <location>
        <position position="1"/>
    </location>
</feature>
<dbReference type="AlphaFoldDB" id="E2ACY9"/>
<accession>E2ACY9</accession>
<feature type="domain" description="BESS" evidence="1">
    <location>
        <begin position="17"/>
        <end position="50"/>
    </location>
</feature>
<dbReference type="InParanoid" id="E2ACY9"/>
<feature type="non-terminal residue" evidence="2">
    <location>
        <position position="56"/>
    </location>
</feature>
<dbReference type="GO" id="GO:0003677">
    <property type="term" value="F:DNA binding"/>
    <property type="evidence" value="ECO:0007669"/>
    <property type="project" value="InterPro"/>
</dbReference>
<dbReference type="InterPro" id="IPR004210">
    <property type="entry name" value="BESS_motif"/>
</dbReference>
<dbReference type="EMBL" id="GL438618">
    <property type="protein sequence ID" value="EFN68701.1"/>
    <property type="molecule type" value="Genomic_DNA"/>
</dbReference>
<protein>
    <recommendedName>
        <fullName evidence="1">BESS domain-containing protein</fullName>
    </recommendedName>
</protein>
<proteinExistence type="predicted"/>
<reference evidence="2 3" key="1">
    <citation type="journal article" date="2010" name="Science">
        <title>Genomic comparison of the ants Camponotus floridanus and Harpegnathos saltator.</title>
        <authorList>
            <person name="Bonasio R."/>
            <person name="Zhang G."/>
            <person name="Ye C."/>
            <person name="Mutti N.S."/>
            <person name="Fang X."/>
            <person name="Qin N."/>
            <person name="Donahue G."/>
            <person name="Yang P."/>
            <person name="Li Q."/>
            <person name="Li C."/>
            <person name="Zhang P."/>
            <person name="Huang Z."/>
            <person name="Berger S.L."/>
            <person name="Reinberg D."/>
            <person name="Wang J."/>
            <person name="Liebig J."/>
        </authorList>
    </citation>
    <scope>NUCLEOTIDE SEQUENCE [LARGE SCALE GENOMIC DNA]</scope>
    <source>
        <strain evidence="3">C129</strain>
    </source>
</reference>
<sequence>KNQSNAKNQNNTFSQHPVDAFLAGIAPTLKTLSPYYLNLTKSEIFAIVQKYEMKII</sequence>
<gene>
    <name evidence="2" type="ORF">EAG_01983</name>
</gene>
<dbReference type="Pfam" id="PF02944">
    <property type="entry name" value="BESS"/>
    <property type="match status" value="1"/>
</dbReference>